<feature type="transmembrane region" description="Helical" evidence="5">
    <location>
        <begin position="91"/>
        <end position="115"/>
    </location>
</feature>
<evidence type="ECO:0000259" key="6">
    <source>
        <dbReference type="PROSITE" id="PS50801"/>
    </source>
</evidence>
<dbReference type="InterPro" id="IPR036513">
    <property type="entry name" value="STAS_dom_sf"/>
</dbReference>
<feature type="transmembrane region" description="Helical" evidence="5">
    <location>
        <begin position="375"/>
        <end position="402"/>
    </location>
</feature>
<dbReference type="InterPro" id="IPR011547">
    <property type="entry name" value="SLC26A/SulP_dom"/>
</dbReference>
<feature type="transmembrane region" description="Helical" evidence="5">
    <location>
        <begin position="65"/>
        <end position="85"/>
    </location>
</feature>
<dbReference type="InterPro" id="IPR002645">
    <property type="entry name" value="STAS_dom"/>
</dbReference>
<evidence type="ECO:0000256" key="1">
    <source>
        <dbReference type="ARBA" id="ARBA00004141"/>
    </source>
</evidence>
<comment type="subcellular location">
    <subcellularLocation>
        <location evidence="1">Membrane</location>
        <topology evidence="1">Multi-pass membrane protein</topology>
    </subcellularLocation>
</comment>
<dbReference type="EMBL" id="JAYGGQ010000008">
    <property type="protein sequence ID" value="MEA5455454.1"/>
    <property type="molecule type" value="Genomic_DNA"/>
</dbReference>
<dbReference type="CDD" id="cd07042">
    <property type="entry name" value="STAS_SulP_like_sulfate_transporter"/>
    <property type="match status" value="1"/>
</dbReference>
<feature type="transmembrane region" description="Helical" evidence="5">
    <location>
        <begin position="39"/>
        <end position="58"/>
    </location>
</feature>
<dbReference type="Pfam" id="PF01740">
    <property type="entry name" value="STAS"/>
    <property type="match status" value="1"/>
</dbReference>
<organism evidence="7 8">
    <name type="scientific">Sinomonas terricola</name>
    <dbReference type="NCBI Taxonomy" id="3110330"/>
    <lineage>
        <taxon>Bacteria</taxon>
        <taxon>Bacillati</taxon>
        <taxon>Actinomycetota</taxon>
        <taxon>Actinomycetes</taxon>
        <taxon>Micrococcales</taxon>
        <taxon>Micrococcaceae</taxon>
        <taxon>Sinomonas</taxon>
    </lineage>
</organism>
<feature type="transmembrane region" description="Helical" evidence="5">
    <location>
        <begin position="344"/>
        <end position="363"/>
    </location>
</feature>
<comment type="caution">
    <text evidence="7">The sequence shown here is derived from an EMBL/GenBank/DDBJ whole genome shotgun (WGS) entry which is preliminary data.</text>
</comment>
<evidence type="ECO:0000256" key="2">
    <source>
        <dbReference type="ARBA" id="ARBA00022692"/>
    </source>
</evidence>
<feature type="transmembrane region" description="Helical" evidence="5">
    <location>
        <begin position="12"/>
        <end position="33"/>
    </location>
</feature>
<evidence type="ECO:0000313" key="7">
    <source>
        <dbReference type="EMBL" id="MEA5455454.1"/>
    </source>
</evidence>
<keyword evidence="2 5" id="KW-0812">Transmembrane</keyword>
<feature type="transmembrane region" description="Helical" evidence="5">
    <location>
        <begin position="234"/>
        <end position="257"/>
    </location>
</feature>
<dbReference type="SUPFAM" id="SSF52091">
    <property type="entry name" value="SpoIIaa-like"/>
    <property type="match status" value="1"/>
</dbReference>
<protein>
    <submittedName>
        <fullName evidence="7">SulP family inorganic anion transporter</fullName>
    </submittedName>
</protein>
<feature type="domain" description="STAS" evidence="6">
    <location>
        <begin position="430"/>
        <end position="545"/>
    </location>
</feature>
<feature type="transmembrane region" description="Helical" evidence="5">
    <location>
        <begin position="170"/>
        <end position="189"/>
    </location>
</feature>
<dbReference type="InterPro" id="IPR001902">
    <property type="entry name" value="SLC26A/SulP_fam"/>
</dbReference>
<dbReference type="RefSeq" id="WP_323279301.1">
    <property type="nucleotide sequence ID" value="NZ_JAYGGQ010000008.1"/>
</dbReference>
<dbReference type="PANTHER" id="PTHR11814">
    <property type="entry name" value="SULFATE TRANSPORTER"/>
    <property type="match status" value="1"/>
</dbReference>
<dbReference type="Pfam" id="PF00916">
    <property type="entry name" value="Sulfate_transp"/>
    <property type="match status" value="1"/>
</dbReference>
<feature type="transmembrane region" description="Helical" evidence="5">
    <location>
        <begin position="127"/>
        <end position="150"/>
    </location>
</feature>
<dbReference type="PROSITE" id="PS50801">
    <property type="entry name" value="STAS"/>
    <property type="match status" value="1"/>
</dbReference>
<evidence type="ECO:0000313" key="8">
    <source>
        <dbReference type="Proteomes" id="UP001304769"/>
    </source>
</evidence>
<keyword evidence="3 5" id="KW-1133">Transmembrane helix</keyword>
<feature type="transmembrane region" description="Helical" evidence="5">
    <location>
        <begin position="318"/>
        <end position="338"/>
    </location>
</feature>
<feature type="transmembrane region" description="Helical" evidence="5">
    <location>
        <begin position="196"/>
        <end position="214"/>
    </location>
</feature>
<keyword evidence="4 5" id="KW-0472">Membrane</keyword>
<reference evidence="7 8" key="1">
    <citation type="submission" date="2023-12" db="EMBL/GenBank/DDBJ databases">
        <title>Sinomonas terricola sp. nov, isolated from litchi orchard soil in Guangdong, PR China.</title>
        <authorList>
            <person name="Jiaxin W."/>
            <person name="Yang Z."/>
            <person name="Honghui Z."/>
        </authorList>
    </citation>
    <scope>NUCLEOTIDE SEQUENCE [LARGE SCALE GENOMIC DNA]</scope>
    <source>
        <strain evidence="7 8">JGH33</strain>
    </source>
</reference>
<proteinExistence type="predicted"/>
<evidence type="ECO:0000256" key="4">
    <source>
        <dbReference type="ARBA" id="ARBA00023136"/>
    </source>
</evidence>
<evidence type="ECO:0000256" key="5">
    <source>
        <dbReference type="SAM" id="Phobius"/>
    </source>
</evidence>
<evidence type="ECO:0000256" key="3">
    <source>
        <dbReference type="ARBA" id="ARBA00022989"/>
    </source>
</evidence>
<accession>A0ABU5T702</accession>
<sequence>MSWVRGYDRDWIRHDLLAGAALVGMLIPAGMAYAQAASLPPAAGLYATIVPLLVYAALGPSRILILGPDSALAPMIAAAVLPLAGAGSPRAIALAGLLAVFIGVYLLLAALFRLGALTGLLSGPIRLGYLGGIALTVAANQLPTLLGISAPGDIPWERLAVVVGVVADRGVNVVAFLLGLGSLVLIAAPRVLRWKVPGALFAVVGSMLAVWLAALTDRVAVVGRLPQGLPLPQLAGITLPDALGLLAPAAGIALMVFADTSVLSQSLASREGLSVSGTREMAALGAANFATGLFGGFPVSVSSSRTPVAIDAGGRTQLTGVVAALLVAVFMAAVPGLTVYLPTATLAAVVIGAAFALVDPRAITRLWRMSRGESLLMFATFAGVTTIGVLQGIVIAVALSLLDFIRQAWNPYRAELGDRPDVPGYHDLSRHPEAQRVPGLILARFDAPLFFANGPVFAAFIRGLVEAEKRAVTHVVVAAEPLTGIDTTALDEVVLLDDWLDAHGIELVFAELKGPVKDKLLQFGTVERFGPDHFYPTVSAAVRDLRREDDGGSRR</sequence>
<gene>
    <name evidence="7" type="ORF">SPF06_12040</name>
</gene>
<name>A0ABU5T702_9MICC</name>
<dbReference type="Gene3D" id="3.30.750.24">
    <property type="entry name" value="STAS domain"/>
    <property type="match status" value="1"/>
</dbReference>
<dbReference type="Proteomes" id="UP001304769">
    <property type="component" value="Unassembled WGS sequence"/>
</dbReference>
<keyword evidence="8" id="KW-1185">Reference proteome</keyword>